<dbReference type="PANTHER" id="PTHR11177">
    <property type="entry name" value="CHITINASE"/>
    <property type="match status" value="1"/>
</dbReference>
<evidence type="ECO:0000256" key="7">
    <source>
        <dbReference type="ARBA" id="ARBA00022801"/>
    </source>
</evidence>
<evidence type="ECO:0000256" key="3">
    <source>
        <dbReference type="ARBA" id="ARBA00008682"/>
    </source>
</evidence>
<feature type="compositionally biased region" description="Polar residues" evidence="14">
    <location>
        <begin position="469"/>
        <end position="478"/>
    </location>
</feature>
<dbReference type="InterPro" id="IPR015943">
    <property type="entry name" value="WD40/YVTN_repeat-like_dom_sf"/>
</dbReference>
<dbReference type="EC" id="3.2.1.14" evidence="4"/>
<dbReference type="Gene3D" id="2.130.10.10">
    <property type="entry name" value="YVTN repeat-like/Quinoprotein amine dehydrogenase"/>
    <property type="match status" value="2"/>
</dbReference>
<comment type="catalytic activity">
    <reaction evidence="1">
        <text>Random endo-hydrolysis of N-acetyl-beta-D-glucosaminide (1-&gt;4)-beta-linkages in chitin and chitodextrins.</text>
        <dbReference type="EC" id="3.2.1.14"/>
    </reaction>
</comment>
<dbReference type="InterPro" id="IPR001223">
    <property type="entry name" value="Glyco_hydro18_cat"/>
</dbReference>
<accession>A0AAW0RHA7</accession>
<dbReference type="SMART" id="SM00320">
    <property type="entry name" value="WD40"/>
    <property type="match status" value="2"/>
</dbReference>
<evidence type="ECO:0000256" key="12">
    <source>
        <dbReference type="PROSITE-ProRule" id="PRU00221"/>
    </source>
</evidence>
<evidence type="ECO:0000256" key="4">
    <source>
        <dbReference type="ARBA" id="ARBA00012729"/>
    </source>
</evidence>
<feature type="compositionally biased region" description="Polar residues" evidence="14">
    <location>
        <begin position="486"/>
        <end position="496"/>
    </location>
</feature>
<dbReference type="GO" id="GO:0008061">
    <property type="term" value="F:chitin binding"/>
    <property type="evidence" value="ECO:0007669"/>
    <property type="project" value="InterPro"/>
</dbReference>
<dbReference type="InterPro" id="IPR050314">
    <property type="entry name" value="Glycosyl_Hydrlase_18"/>
</dbReference>
<dbReference type="SUPFAM" id="SSF54556">
    <property type="entry name" value="Chitinase insertion domain"/>
    <property type="match status" value="1"/>
</dbReference>
<dbReference type="InterPro" id="IPR029070">
    <property type="entry name" value="Chitinase_insertion_sf"/>
</dbReference>
<evidence type="ECO:0000313" key="18">
    <source>
        <dbReference type="Proteomes" id="UP001397290"/>
    </source>
</evidence>
<keyword evidence="12" id="KW-0853">WD repeat</keyword>
<evidence type="ECO:0000256" key="11">
    <source>
        <dbReference type="ARBA" id="ARBA00023326"/>
    </source>
</evidence>
<dbReference type="EMBL" id="JAAHCF010001004">
    <property type="protein sequence ID" value="KAK8141394.1"/>
    <property type="molecule type" value="Genomic_DNA"/>
</dbReference>
<comment type="subcellular location">
    <subcellularLocation>
        <location evidence="2">Secreted</location>
    </subcellularLocation>
</comment>
<keyword evidence="8" id="KW-0146">Chitin degradation</keyword>
<dbReference type="InterPro" id="IPR001579">
    <property type="entry name" value="Glyco_hydro_18_chit_AS"/>
</dbReference>
<evidence type="ECO:0000256" key="2">
    <source>
        <dbReference type="ARBA" id="ARBA00004613"/>
    </source>
</evidence>
<evidence type="ECO:0000313" key="17">
    <source>
        <dbReference type="EMBL" id="KAK8141394.1"/>
    </source>
</evidence>
<feature type="repeat" description="WD" evidence="12">
    <location>
        <begin position="828"/>
        <end position="862"/>
    </location>
</feature>
<proteinExistence type="inferred from homology"/>
<dbReference type="FunFam" id="3.20.20.80:FF:000075">
    <property type="entry name" value="Sporulation-specific chitinase"/>
    <property type="match status" value="1"/>
</dbReference>
<dbReference type="SMART" id="SM00636">
    <property type="entry name" value="Glyco_18"/>
    <property type="match status" value="1"/>
</dbReference>
<dbReference type="AlphaFoldDB" id="A0AAW0RHA7"/>
<dbReference type="InterPro" id="IPR036322">
    <property type="entry name" value="WD40_repeat_dom_sf"/>
</dbReference>
<keyword evidence="18" id="KW-1185">Reference proteome</keyword>
<keyword evidence="7 13" id="KW-0378">Hydrolase</keyword>
<feature type="region of interest" description="Disordered" evidence="14">
    <location>
        <begin position="584"/>
        <end position="613"/>
    </location>
</feature>
<dbReference type="PROSITE" id="PS51910">
    <property type="entry name" value="GH18_2"/>
    <property type="match status" value="1"/>
</dbReference>
<comment type="similarity">
    <text evidence="3">Belongs to the glycosyl hydrolase 18 family. Chitinase class V subfamily.</text>
</comment>
<protein>
    <recommendedName>
        <fullName evidence="4">chitinase</fullName>
        <ecNumber evidence="4">3.2.1.14</ecNumber>
    </recommendedName>
</protein>
<dbReference type="PANTHER" id="PTHR11177:SF317">
    <property type="entry name" value="CHITINASE 12-RELATED"/>
    <property type="match status" value="1"/>
</dbReference>
<evidence type="ECO:0000256" key="9">
    <source>
        <dbReference type="ARBA" id="ARBA00023277"/>
    </source>
</evidence>
<keyword evidence="11" id="KW-0624">Polysaccharide degradation</keyword>
<feature type="region of interest" description="Disordered" evidence="14">
    <location>
        <begin position="469"/>
        <end position="496"/>
    </location>
</feature>
<feature type="region of interest" description="Disordered" evidence="14">
    <location>
        <begin position="419"/>
        <end position="442"/>
    </location>
</feature>
<evidence type="ECO:0000256" key="6">
    <source>
        <dbReference type="ARBA" id="ARBA00022729"/>
    </source>
</evidence>
<comment type="caution">
    <text evidence="17">The sequence shown here is derived from an EMBL/GenBank/DDBJ whole genome shotgun (WGS) entry which is preliminary data.</text>
</comment>
<evidence type="ECO:0000256" key="13">
    <source>
        <dbReference type="RuleBase" id="RU000489"/>
    </source>
</evidence>
<evidence type="ECO:0000256" key="8">
    <source>
        <dbReference type="ARBA" id="ARBA00023024"/>
    </source>
</evidence>
<dbReference type="SUPFAM" id="SSF51445">
    <property type="entry name" value="(Trans)glycosidases"/>
    <property type="match status" value="1"/>
</dbReference>
<name>A0AAW0RHA7_9HYPO</name>
<sequence>MLGLLGKLIAAAVSLHTVAALITPIANEIAVEKRSGGFANSVYFTSWGIYGRDFQPTNLPASQITHVIYAFMNVTANGTVYSGDSYADYEKHYSDDTWNDDGNNAYGCVKQLFLLKKQHRHLKVMLSIGGWTWSKNFPAAASSASTRKTFAQSAVGIMKDWGFDGIDIDWEYPEDATQAQDMIFLLQAVRDELDSYASQHAENHHFLLSIAAPTGAKEYKKLKLAELGQVLDYINLMAYDFAGAWSNTTGHGANLYNDTENPAATPFNTKDAVDAYINGGVPANKLVLGMPIYGRSFQQTEGIGRPFQGVGSGTWENGTWDYSVLPKPGAEIMCDNTAQGCYSYDAQTKELITFDTPDIVAAKVAWLKEKGLGGSMFWEASGDKNESDSLINTSFVGLGSLESTPNFLDYPNSTRAVCRSVTSPAPSSHESPDSGYGSFDECNSPETQYLKPRFAAEFGLDSQQVSLVPGNNTGLLSNDQRRYPSPSVSKTDEQSAINLPRNSENVPTYLTPTKYARAISSLTPDRFVPFRTVQSTHERYRTTKPLALLSDTERISRQAFSSHDPFSPPPRQSSSLMARFCPLEEPQSNERQRSTNVDPSNGNQQLSKESSSKEDLFNYQDRVAFALDINQVGKILEFFPPASLRSPPIAIKIMEPCDLSRTYWTGTATSTEVKGPAFCPIQAICQTLAVGLGNTLYTWSEDAGVHMMHDRPAQGVYLTSVAFSSVYGKKCILAGGRNDGSLVLQSTSDALPRFEVRQPFRVSCLSWRPACTLRPSKNPFNPDVPIQTEDLLVGDDTGTVYYYIVEWPMNWEVSRDNWPGSMYLVAKIVIHNQQVCGLSWSPTGRLFASGGNDNICCLFDVDDVLGENQVSRVSQYNSRSPLVRHGLPFRLQPTQNLRRSASPNFIRTIVEEDVDIRRVQTSEDSLRTLTNGCERHRWVHGGAVKAIAFCPWRDGLVATGGGSNDKCIHFFHTTSGSPLATIAVAAQVTSLIWSTTRREIAATFGYAPDHPYRIAVFSWPDCKQVAAISWSLELRALYAIPYPWQHDGFGQSRSPRPSGDGCIVVAASDQTLKFHEVWEAGSKKALGLPGYFRSSDILESLEGINKEGEVIR</sequence>
<dbReference type="InterPro" id="IPR011583">
    <property type="entry name" value="Chitinase_II/V-like_cat"/>
</dbReference>
<dbReference type="PROSITE" id="PS50082">
    <property type="entry name" value="WD_REPEATS_2"/>
    <property type="match status" value="1"/>
</dbReference>
<evidence type="ECO:0000259" key="16">
    <source>
        <dbReference type="PROSITE" id="PS51910"/>
    </source>
</evidence>
<dbReference type="GO" id="GO:0005576">
    <property type="term" value="C:extracellular region"/>
    <property type="evidence" value="ECO:0007669"/>
    <property type="project" value="UniProtKB-SubCell"/>
</dbReference>
<feature type="chain" id="PRO_5043979386" description="chitinase" evidence="15">
    <location>
        <begin position="21"/>
        <end position="1112"/>
    </location>
</feature>
<evidence type="ECO:0000256" key="5">
    <source>
        <dbReference type="ARBA" id="ARBA00022525"/>
    </source>
</evidence>
<dbReference type="PROSITE" id="PS01095">
    <property type="entry name" value="GH18_1"/>
    <property type="match status" value="1"/>
</dbReference>
<feature type="domain" description="GH18" evidence="16">
    <location>
        <begin position="38"/>
        <end position="401"/>
    </location>
</feature>
<keyword evidence="6 15" id="KW-0732">Signal</keyword>
<evidence type="ECO:0000256" key="15">
    <source>
        <dbReference type="SAM" id="SignalP"/>
    </source>
</evidence>
<dbReference type="Pfam" id="PF00400">
    <property type="entry name" value="WD40"/>
    <property type="match status" value="1"/>
</dbReference>
<dbReference type="SUPFAM" id="SSF50978">
    <property type="entry name" value="WD40 repeat-like"/>
    <property type="match status" value="1"/>
</dbReference>
<feature type="compositionally biased region" description="Polar residues" evidence="14">
    <location>
        <begin position="594"/>
        <end position="609"/>
    </location>
</feature>
<keyword evidence="10 13" id="KW-0326">Glycosidase</keyword>
<dbReference type="InterPro" id="IPR017853">
    <property type="entry name" value="GH"/>
</dbReference>
<dbReference type="CDD" id="cd06548">
    <property type="entry name" value="GH18_chitinase"/>
    <property type="match status" value="1"/>
</dbReference>
<dbReference type="FunFam" id="3.10.50.10:FF:000005">
    <property type="entry name" value="Endochitinase B1"/>
    <property type="match status" value="1"/>
</dbReference>
<evidence type="ECO:0000256" key="14">
    <source>
        <dbReference type="SAM" id="MobiDB-lite"/>
    </source>
</evidence>
<dbReference type="Pfam" id="PF00704">
    <property type="entry name" value="Glyco_hydro_18"/>
    <property type="match status" value="1"/>
</dbReference>
<dbReference type="GO" id="GO:0006032">
    <property type="term" value="P:chitin catabolic process"/>
    <property type="evidence" value="ECO:0007669"/>
    <property type="project" value="UniProtKB-KW"/>
</dbReference>
<keyword evidence="9" id="KW-0119">Carbohydrate metabolism</keyword>
<dbReference type="Gene3D" id="3.20.20.80">
    <property type="entry name" value="Glycosidases"/>
    <property type="match status" value="1"/>
</dbReference>
<feature type="compositionally biased region" description="Polar residues" evidence="14">
    <location>
        <begin position="419"/>
        <end position="429"/>
    </location>
</feature>
<dbReference type="GO" id="GO:0000272">
    <property type="term" value="P:polysaccharide catabolic process"/>
    <property type="evidence" value="ECO:0007669"/>
    <property type="project" value="UniProtKB-KW"/>
</dbReference>
<dbReference type="InterPro" id="IPR001680">
    <property type="entry name" value="WD40_rpt"/>
</dbReference>
<organism evidence="17 18">
    <name type="scientific">Beauveria asiatica</name>
    <dbReference type="NCBI Taxonomy" id="1069075"/>
    <lineage>
        <taxon>Eukaryota</taxon>
        <taxon>Fungi</taxon>
        <taxon>Dikarya</taxon>
        <taxon>Ascomycota</taxon>
        <taxon>Pezizomycotina</taxon>
        <taxon>Sordariomycetes</taxon>
        <taxon>Hypocreomycetidae</taxon>
        <taxon>Hypocreales</taxon>
        <taxon>Cordycipitaceae</taxon>
        <taxon>Beauveria</taxon>
    </lineage>
</organism>
<dbReference type="Gene3D" id="3.10.50.10">
    <property type="match status" value="1"/>
</dbReference>
<gene>
    <name evidence="17" type="ORF">G3M48_000126</name>
</gene>
<keyword evidence="5" id="KW-0964">Secreted</keyword>
<evidence type="ECO:0000256" key="10">
    <source>
        <dbReference type="ARBA" id="ARBA00023295"/>
    </source>
</evidence>
<dbReference type="GO" id="GO:0008843">
    <property type="term" value="F:endochitinase activity"/>
    <property type="evidence" value="ECO:0007669"/>
    <property type="project" value="UniProtKB-EC"/>
</dbReference>
<feature type="signal peptide" evidence="15">
    <location>
        <begin position="1"/>
        <end position="20"/>
    </location>
</feature>
<reference evidence="17 18" key="1">
    <citation type="submission" date="2020-02" db="EMBL/GenBank/DDBJ databases">
        <title>Comparative genomics of the hypocrealean fungal genus Beauvera.</title>
        <authorList>
            <person name="Showalter D.N."/>
            <person name="Bushley K.E."/>
            <person name="Rehner S.A."/>
        </authorList>
    </citation>
    <scope>NUCLEOTIDE SEQUENCE [LARGE SCALE GENOMIC DNA]</scope>
    <source>
        <strain evidence="17 18">ARSEF4384</strain>
    </source>
</reference>
<dbReference type="Proteomes" id="UP001397290">
    <property type="component" value="Unassembled WGS sequence"/>
</dbReference>
<evidence type="ECO:0000256" key="1">
    <source>
        <dbReference type="ARBA" id="ARBA00000822"/>
    </source>
</evidence>